<dbReference type="KEGG" id="vbo:CKY39_12330"/>
<proteinExistence type="predicted"/>
<dbReference type="Gene3D" id="2.40.10.180">
    <property type="entry name" value="Phage tail proteins"/>
    <property type="match status" value="1"/>
</dbReference>
<sequence>MSARAPFADIEAMVDAGVLGHLANAIATVAGIDVPVIFDVPSVQSFDGQIDASAPECSGAAELLANVERGDTIVLRGRSYEVVTAESDGAGFIRLVLGSL</sequence>
<dbReference type="Proteomes" id="UP000217154">
    <property type="component" value="Chromosome"/>
</dbReference>
<dbReference type="EMBL" id="CP023284">
    <property type="protein sequence ID" value="ATA53918.1"/>
    <property type="molecule type" value="Genomic_DNA"/>
</dbReference>
<dbReference type="RefSeq" id="WP_095744658.1">
    <property type="nucleotide sequence ID" value="NZ_CP023284.1"/>
</dbReference>
<dbReference type="InterPro" id="IPR053734">
    <property type="entry name" value="Phage_Head-Tail_Connect_sf"/>
</dbReference>
<dbReference type="GO" id="GO:0019068">
    <property type="term" value="P:virion assembly"/>
    <property type="evidence" value="ECO:0007669"/>
    <property type="project" value="InterPro"/>
</dbReference>
<protein>
    <submittedName>
        <fullName evidence="1">Uncharacterized protein</fullName>
    </submittedName>
</protein>
<dbReference type="AlphaFoldDB" id="A0A250DHS6"/>
<dbReference type="Pfam" id="PF05354">
    <property type="entry name" value="Phage_attach"/>
    <property type="match status" value="1"/>
</dbReference>
<evidence type="ECO:0000313" key="2">
    <source>
        <dbReference type="Proteomes" id="UP000217154"/>
    </source>
</evidence>
<name>A0A250DHS6_9BURK</name>
<accession>A0A250DHS6</accession>
<gene>
    <name evidence="1" type="ORF">CKY39_12330</name>
</gene>
<dbReference type="InterPro" id="IPR008018">
    <property type="entry name" value="Phage_tail_attach_FII"/>
</dbReference>
<reference evidence="1 2" key="1">
    <citation type="submission" date="2017-09" db="EMBL/GenBank/DDBJ databases">
        <title>The diverse metabolic capabilities of V. boronicumulans make it an excellent choice for continued studies on novel biodegradation.</title>
        <authorList>
            <person name="Sun S."/>
        </authorList>
    </citation>
    <scope>NUCLEOTIDE SEQUENCE [LARGE SCALE GENOMIC DNA]</scope>
    <source>
        <strain evidence="1 2">J1</strain>
    </source>
</reference>
<evidence type="ECO:0000313" key="1">
    <source>
        <dbReference type="EMBL" id="ATA53918.1"/>
    </source>
</evidence>
<organism evidence="1 2">
    <name type="scientific">Variovorax boronicumulans</name>
    <dbReference type="NCBI Taxonomy" id="436515"/>
    <lineage>
        <taxon>Bacteria</taxon>
        <taxon>Pseudomonadati</taxon>
        <taxon>Pseudomonadota</taxon>
        <taxon>Betaproteobacteria</taxon>
        <taxon>Burkholderiales</taxon>
        <taxon>Comamonadaceae</taxon>
        <taxon>Variovorax</taxon>
    </lineage>
</organism>